<dbReference type="Pfam" id="PF21188">
    <property type="entry name" value="BRR2_plug"/>
    <property type="match status" value="1"/>
</dbReference>
<evidence type="ECO:0000313" key="5">
    <source>
        <dbReference type="Proteomes" id="UP000791440"/>
    </source>
</evidence>
<dbReference type="EMBL" id="JH668645">
    <property type="protein sequence ID" value="KAG6459989.1"/>
    <property type="molecule type" value="Genomic_DNA"/>
</dbReference>
<dbReference type="InterPro" id="IPR048863">
    <property type="entry name" value="BRR2_plug"/>
</dbReference>
<feature type="region of interest" description="Disordered" evidence="1">
    <location>
        <begin position="33"/>
        <end position="81"/>
    </location>
</feature>
<evidence type="ECO:0000259" key="3">
    <source>
        <dbReference type="Pfam" id="PF21188"/>
    </source>
</evidence>
<feature type="compositionally biased region" description="Acidic residues" evidence="1">
    <location>
        <begin position="204"/>
        <end position="214"/>
    </location>
</feature>
<dbReference type="Pfam" id="PF18149">
    <property type="entry name" value="Helicase_PWI"/>
    <property type="match status" value="1"/>
</dbReference>
<evidence type="ECO:0008006" key="6">
    <source>
        <dbReference type="Google" id="ProtNLM"/>
    </source>
</evidence>
<name>A0A921ZLQ2_MANSE</name>
<evidence type="ECO:0000259" key="2">
    <source>
        <dbReference type="Pfam" id="PF18149"/>
    </source>
</evidence>
<reference evidence="4" key="1">
    <citation type="journal article" date="2016" name="Insect Biochem. Mol. Biol.">
        <title>Multifaceted biological insights from a draft genome sequence of the tobacco hornworm moth, Manduca sexta.</title>
        <authorList>
            <person name="Kanost M.R."/>
            <person name="Arrese E.L."/>
            <person name="Cao X."/>
            <person name="Chen Y.R."/>
            <person name="Chellapilla S."/>
            <person name="Goldsmith M.R."/>
            <person name="Grosse-Wilde E."/>
            <person name="Heckel D.G."/>
            <person name="Herndon N."/>
            <person name="Jiang H."/>
            <person name="Papanicolaou A."/>
            <person name="Qu J."/>
            <person name="Soulages J.L."/>
            <person name="Vogel H."/>
            <person name="Walters J."/>
            <person name="Waterhouse R.M."/>
            <person name="Ahn S.J."/>
            <person name="Almeida F.C."/>
            <person name="An C."/>
            <person name="Aqrawi P."/>
            <person name="Bretschneider A."/>
            <person name="Bryant W.B."/>
            <person name="Bucks S."/>
            <person name="Chao H."/>
            <person name="Chevignon G."/>
            <person name="Christen J.M."/>
            <person name="Clarke D.F."/>
            <person name="Dittmer N.T."/>
            <person name="Ferguson L.C.F."/>
            <person name="Garavelou S."/>
            <person name="Gordon K.H.J."/>
            <person name="Gunaratna R.T."/>
            <person name="Han Y."/>
            <person name="Hauser F."/>
            <person name="He Y."/>
            <person name="Heidel-Fischer H."/>
            <person name="Hirsh A."/>
            <person name="Hu Y."/>
            <person name="Jiang H."/>
            <person name="Kalra D."/>
            <person name="Klinner C."/>
            <person name="Konig C."/>
            <person name="Kovar C."/>
            <person name="Kroll A.R."/>
            <person name="Kuwar S.S."/>
            <person name="Lee S.L."/>
            <person name="Lehman R."/>
            <person name="Li K."/>
            <person name="Li Z."/>
            <person name="Liang H."/>
            <person name="Lovelace S."/>
            <person name="Lu Z."/>
            <person name="Mansfield J.H."/>
            <person name="McCulloch K.J."/>
            <person name="Mathew T."/>
            <person name="Morton B."/>
            <person name="Muzny D.M."/>
            <person name="Neunemann D."/>
            <person name="Ongeri F."/>
            <person name="Pauchet Y."/>
            <person name="Pu L.L."/>
            <person name="Pyrousis I."/>
            <person name="Rao X.J."/>
            <person name="Redding A."/>
            <person name="Roesel C."/>
            <person name="Sanchez-Gracia A."/>
            <person name="Schaack S."/>
            <person name="Shukla A."/>
            <person name="Tetreau G."/>
            <person name="Wang Y."/>
            <person name="Xiong G.H."/>
            <person name="Traut W."/>
            <person name="Walsh T.K."/>
            <person name="Worley K.C."/>
            <person name="Wu D."/>
            <person name="Wu W."/>
            <person name="Wu Y.Q."/>
            <person name="Zhang X."/>
            <person name="Zou Z."/>
            <person name="Zucker H."/>
            <person name="Briscoe A.D."/>
            <person name="Burmester T."/>
            <person name="Clem R.J."/>
            <person name="Feyereisen R."/>
            <person name="Grimmelikhuijzen C.J.P."/>
            <person name="Hamodrakas S.J."/>
            <person name="Hansson B.S."/>
            <person name="Huguet E."/>
            <person name="Jermiin L.S."/>
            <person name="Lan Q."/>
            <person name="Lehman H.K."/>
            <person name="Lorenzen M."/>
            <person name="Merzendorfer H."/>
            <person name="Michalopoulos I."/>
            <person name="Morton D.B."/>
            <person name="Muthukrishnan S."/>
            <person name="Oakeshott J.G."/>
            <person name="Palmer W."/>
            <person name="Park Y."/>
            <person name="Passarelli A.L."/>
            <person name="Rozas J."/>
            <person name="Schwartz L.M."/>
            <person name="Smith W."/>
            <person name="Southgate A."/>
            <person name="Vilcinskas A."/>
            <person name="Vogt R."/>
            <person name="Wang P."/>
            <person name="Werren J."/>
            <person name="Yu X.Q."/>
            <person name="Zhou J.J."/>
            <person name="Brown S.J."/>
            <person name="Scherer S.E."/>
            <person name="Richards S."/>
            <person name="Blissard G.W."/>
        </authorList>
    </citation>
    <scope>NUCLEOTIDE SEQUENCE</scope>
</reference>
<protein>
    <recommendedName>
        <fullName evidence="6">Brr2 N-terminal helicase PWI domain-containing protein</fullName>
    </recommendedName>
</protein>
<feature type="domain" description="Brr2 N-terminal helicase PWI" evidence="2">
    <location>
        <begin position="267"/>
        <end position="336"/>
    </location>
</feature>
<evidence type="ECO:0000313" key="4">
    <source>
        <dbReference type="EMBL" id="KAG6459989.1"/>
    </source>
</evidence>
<feature type="compositionally biased region" description="Basic and acidic residues" evidence="1">
    <location>
        <begin position="52"/>
        <end position="77"/>
    </location>
</feature>
<accession>A0A921ZLQ2</accession>
<dbReference type="InterPro" id="IPR041094">
    <property type="entry name" value="Brr2_helicase_PWI"/>
</dbReference>
<organism evidence="4 5">
    <name type="scientific">Manduca sexta</name>
    <name type="common">Tobacco hawkmoth</name>
    <name type="synonym">Tobacco hornworm</name>
    <dbReference type="NCBI Taxonomy" id="7130"/>
    <lineage>
        <taxon>Eukaryota</taxon>
        <taxon>Metazoa</taxon>
        <taxon>Ecdysozoa</taxon>
        <taxon>Arthropoda</taxon>
        <taxon>Hexapoda</taxon>
        <taxon>Insecta</taxon>
        <taxon>Pterygota</taxon>
        <taxon>Neoptera</taxon>
        <taxon>Endopterygota</taxon>
        <taxon>Lepidoptera</taxon>
        <taxon>Glossata</taxon>
        <taxon>Ditrysia</taxon>
        <taxon>Bombycoidea</taxon>
        <taxon>Sphingidae</taxon>
        <taxon>Sphinginae</taxon>
        <taxon>Sphingini</taxon>
        <taxon>Manduca</taxon>
    </lineage>
</organism>
<evidence type="ECO:0000256" key="1">
    <source>
        <dbReference type="SAM" id="MobiDB-lite"/>
    </source>
</evidence>
<dbReference type="Proteomes" id="UP000791440">
    <property type="component" value="Unassembled WGS sequence"/>
</dbReference>
<sequence length="338" mass="38351">MADAAARQLQYEYKANSNLVLQADVRLIERRGRDEATGEVLSLSGKLGGTRMGDRAQRTKPDKAEERKAKRQKRDEASYELSKSKTGRAMWADEAPGVLYRPRAQHTRHAYELLLAFMQSALGDQPRDILCGACDEVLIVLKNDKLKDPEKKKEIEALLGAMPDERFALLVNLGKKITDFSINTASESNTEIDETYGINVQFEESSEEDDEDAYGEVREEYKEDGEGTDNEPDKASSGEEDSDGEGRKNAIHANLSEEQSQKRRDLQIHPMDIDAYWLQRRLSRYFADAMVSQAKSVDVMRALADAADDRDLENRLVLLLGYDCFEFVKVLNKYRYMS</sequence>
<comment type="caution">
    <text evidence="4">The sequence shown here is derived from an EMBL/GenBank/DDBJ whole genome shotgun (WGS) entry which is preliminary data.</text>
</comment>
<feature type="domain" description="Pre-mRNA-splicing helicase BRR2-like plug" evidence="3">
    <location>
        <begin position="107"/>
        <end position="173"/>
    </location>
</feature>
<dbReference type="AlphaFoldDB" id="A0A921ZLQ2"/>
<proteinExistence type="predicted"/>
<feature type="non-terminal residue" evidence="4">
    <location>
        <position position="338"/>
    </location>
</feature>
<feature type="compositionally biased region" description="Basic and acidic residues" evidence="1">
    <location>
        <begin position="215"/>
        <end position="237"/>
    </location>
</feature>
<reference evidence="4" key="2">
    <citation type="submission" date="2020-12" db="EMBL/GenBank/DDBJ databases">
        <authorList>
            <person name="Kanost M."/>
        </authorList>
    </citation>
    <scope>NUCLEOTIDE SEQUENCE</scope>
</reference>
<keyword evidence="5" id="KW-1185">Reference proteome</keyword>
<feature type="region of interest" description="Disordered" evidence="1">
    <location>
        <begin position="193"/>
        <end position="247"/>
    </location>
</feature>
<gene>
    <name evidence="4" type="ORF">O3G_MSEX011686</name>
</gene>